<name>A0AAD7C9A6_9AGAR</name>
<dbReference type="AlphaFoldDB" id="A0AAD7C9A6"/>
<feature type="compositionally biased region" description="Polar residues" evidence="1">
    <location>
        <begin position="45"/>
        <end position="55"/>
    </location>
</feature>
<organism evidence="2 3">
    <name type="scientific">Roridomyces roridus</name>
    <dbReference type="NCBI Taxonomy" id="1738132"/>
    <lineage>
        <taxon>Eukaryota</taxon>
        <taxon>Fungi</taxon>
        <taxon>Dikarya</taxon>
        <taxon>Basidiomycota</taxon>
        <taxon>Agaricomycotina</taxon>
        <taxon>Agaricomycetes</taxon>
        <taxon>Agaricomycetidae</taxon>
        <taxon>Agaricales</taxon>
        <taxon>Marasmiineae</taxon>
        <taxon>Mycenaceae</taxon>
        <taxon>Roridomyces</taxon>
    </lineage>
</organism>
<feature type="region of interest" description="Disordered" evidence="1">
    <location>
        <begin position="134"/>
        <end position="204"/>
    </location>
</feature>
<sequence>MHMSPNNFASAAPPSRFQYGCDGIEFHKAEIPAATSEHGLATPRGCQTGSRSRSGTLDPFHGDDAANPTAAIPYRISAPPSHPLRPPQLCPPPQFIAQMDYLVQGMQMLLNDNIGLKQRVASLEQRVSGAEIAANQRGGRVSRAKTSTTNVAVSHRHHDAGAQSDSDYDAQYQNIDPILRPPSPNPRVEHEFSEASDTDPGPAT</sequence>
<evidence type="ECO:0000256" key="1">
    <source>
        <dbReference type="SAM" id="MobiDB-lite"/>
    </source>
</evidence>
<comment type="caution">
    <text evidence="2">The sequence shown here is derived from an EMBL/GenBank/DDBJ whole genome shotgun (WGS) entry which is preliminary data.</text>
</comment>
<keyword evidence="3" id="KW-1185">Reference proteome</keyword>
<evidence type="ECO:0000313" key="3">
    <source>
        <dbReference type="Proteomes" id="UP001221142"/>
    </source>
</evidence>
<protein>
    <submittedName>
        <fullName evidence="2">Uncharacterized protein</fullName>
    </submittedName>
</protein>
<proteinExistence type="predicted"/>
<gene>
    <name evidence="2" type="ORF">FB45DRAFT_1126493</name>
</gene>
<evidence type="ECO:0000313" key="2">
    <source>
        <dbReference type="EMBL" id="KAJ7642161.1"/>
    </source>
</evidence>
<dbReference type="EMBL" id="JARKIF010000004">
    <property type="protein sequence ID" value="KAJ7642161.1"/>
    <property type="molecule type" value="Genomic_DNA"/>
</dbReference>
<dbReference type="Proteomes" id="UP001221142">
    <property type="component" value="Unassembled WGS sequence"/>
</dbReference>
<feature type="region of interest" description="Disordered" evidence="1">
    <location>
        <begin position="35"/>
        <end position="68"/>
    </location>
</feature>
<accession>A0AAD7C9A6</accession>
<reference evidence="2" key="1">
    <citation type="submission" date="2023-03" db="EMBL/GenBank/DDBJ databases">
        <title>Massive genome expansion in bonnet fungi (Mycena s.s.) driven by repeated elements and novel gene families across ecological guilds.</title>
        <authorList>
            <consortium name="Lawrence Berkeley National Laboratory"/>
            <person name="Harder C.B."/>
            <person name="Miyauchi S."/>
            <person name="Viragh M."/>
            <person name="Kuo A."/>
            <person name="Thoen E."/>
            <person name="Andreopoulos B."/>
            <person name="Lu D."/>
            <person name="Skrede I."/>
            <person name="Drula E."/>
            <person name="Henrissat B."/>
            <person name="Morin E."/>
            <person name="Kohler A."/>
            <person name="Barry K."/>
            <person name="LaButti K."/>
            <person name="Morin E."/>
            <person name="Salamov A."/>
            <person name="Lipzen A."/>
            <person name="Mereny Z."/>
            <person name="Hegedus B."/>
            <person name="Baldrian P."/>
            <person name="Stursova M."/>
            <person name="Weitz H."/>
            <person name="Taylor A."/>
            <person name="Grigoriev I.V."/>
            <person name="Nagy L.G."/>
            <person name="Martin F."/>
            <person name="Kauserud H."/>
        </authorList>
    </citation>
    <scope>NUCLEOTIDE SEQUENCE</scope>
    <source>
        <strain evidence="2">9284</strain>
    </source>
</reference>